<dbReference type="Proteomes" id="UP000475545">
    <property type="component" value="Unassembled WGS sequence"/>
</dbReference>
<dbReference type="InterPro" id="IPR019587">
    <property type="entry name" value="Polyketide_cyclase/dehydratase"/>
</dbReference>
<comment type="caution">
    <text evidence="1">The sequence shown here is derived from an EMBL/GenBank/DDBJ whole genome shotgun (WGS) entry which is preliminary data.</text>
</comment>
<dbReference type="RefSeq" id="WP_160901673.1">
    <property type="nucleotide sequence ID" value="NZ_CP102850.1"/>
</dbReference>
<dbReference type="SUPFAM" id="SSF55961">
    <property type="entry name" value="Bet v1-like"/>
    <property type="match status" value="1"/>
</dbReference>
<accession>A0A6L7GNI1</accession>
<sequence length="144" mass="16050">MVDVSRTFTVQRPRDEIVAYLRDFAHAVEWDPGTQTCEQLGTDPVAQGTQWHNESKLFGMSTSLTYELTTDRPDHLVFTGRNKTATSVDDMSFRAADAASTEITYRAHVQFNGLARLADPVAQLAFQRLAGTVPEQMTQVLTGR</sequence>
<organism evidence="1 2">
    <name type="scientific">Gordonia mangrovi</name>
    <dbReference type="NCBI Taxonomy" id="2665643"/>
    <lineage>
        <taxon>Bacteria</taxon>
        <taxon>Bacillati</taxon>
        <taxon>Actinomycetota</taxon>
        <taxon>Actinomycetes</taxon>
        <taxon>Mycobacteriales</taxon>
        <taxon>Gordoniaceae</taxon>
        <taxon>Gordonia</taxon>
    </lineage>
</organism>
<dbReference type="CDD" id="cd08865">
    <property type="entry name" value="SRPBCC_10"/>
    <property type="match status" value="1"/>
</dbReference>
<dbReference type="EMBL" id="WMBR01000002">
    <property type="protein sequence ID" value="MXP21484.1"/>
    <property type="molecule type" value="Genomic_DNA"/>
</dbReference>
<evidence type="ECO:0000313" key="2">
    <source>
        <dbReference type="Proteomes" id="UP000475545"/>
    </source>
</evidence>
<dbReference type="Gene3D" id="3.30.530.20">
    <property type="match status" value="1"/>
</dbReference>
<proteinExistence type="predicted"/>
<dbReference type="AlphaFoldDB" id="A0A6L7GNI1"/>
<keyword evidence="2" id="KW-1185">Reference proteome</keyword>
<gene>
    <name evidence="1" type="ORF">GIY30_08980</name>
</gene>
<name>A0A6L7GNI1_9ACTN</name>
<dbReference type="InterPro" id="IPR023393">
    <property type="entry name" value="START-like_dom_sf"/>
</dbReference>
<protein>
    <submittedName>
        <fullName evidence="1">Polyketide cyclase</fullName>
    </submittedName>
</protein>
<evidence type="ECO:0000313" key="1">
    <source>
        <dbReference type="EMBL" id="MXP21484.1"/>
    </source>
</evidence>
<reference evidence="1 2" key="1">
    <citation type="submission" date="2019-11" db="EMBL/GenBank/DDBJ databases">
        <title>Gordonia sp. nov., a novel actinobacterium isolated from mangrove soil in Hainan.</title>
        <authorList>
            <person name="Huang X."/>
            <person name="Xie Y."/>
            <person name="Chu X."/>
            <person name="Xiao K."/>
        </authorList>
    </citation>
    <scope>NUCLEOTIDE SEQUENCE [LARGE SCALE GENOMIC DNA]</scope>
    <source>
        <strain evidence="1 2">HNM0687</strain>
    </source>
</reference>
<dbReference type="Pfam" id="PF10604">
    <property type="entry name" value="Polyketide_cyc2"/>
    <property type="match status" value="1"/>
</dbReference>